<feature type="domain" description="YfjL-like N-terminal" evidence="2">
    <location>
        <begin position="2"/>
        <end position="89"/>
    </location>
</feature>
<organism evidence="3 4">
    <name type="scientific">Planococcus massiliensis</name>
    <dbReference type="NCBI Taxonomy" id="1499687"/>
    <lineage>
        <taxon>Bacteria</taxon>
        <taxon>Bacillati</taxon>
        <taxon>Bacillota</taxon>
        <taxon>Bacilli</taxon>
        <taxon>Bacillales</taxon>
        <taxon>Caryophanaceae</taxon>
        <taxon>Planococcus</taxon>
    </lineage>
</organism>
<dbReference type="Proteomes" id="UP000043699">
    <property type="component" value="Unassembled WGS sequence"/>
</dbReference>
<evidence type="ECO:0000259" key="2">
    <source>
        <dbReference type="Pfam" id="PF25425"/>
    </source>
</evidence>
<reference evidence="3 4" key="1">
    <citation type="submission" date="2014-09" db="EMBL/GenBank/DDBJ databases">
        <authorList>
            <person name="Urmite Genomes Urmite Genomes"/>
        </authorList>
    </citation>
    <scope>NUCLEOTIDE SEQUENCE [LARGE SCALE GENOMIC DNA]</scope>
    <source>
        <strain evidence="3 4">ES2</strain>
    </source>
</reference>
<evidence type="ECO:0000313" key="4">
    <source>
        <dbReference type="Proteomes" id="UP000043699"/>
    </source>
</evidence>
<dbReference type="InterPro" id="IPR057359">
    <property type="entry name" value="YfjL_N"/>
</dbReference>
<dbReference type="OrthoDB" id="2450450at2"/>
<name>A0A098EGM0_9BACL</name>
<dbReference type="Pfam" id="PF25425">
    <property type="entry name" value="YfjL_N"/>
    <property type="match status" value="1"/>
</dbReference>
<dbReference type="Pfam" id="PF24911">
    <property type="entry name" value="YfjL_C"/>
    <property type="match status" value="1"/>
</dbReference>
<dbReference type="EMBL" id="CCXS01000001">
    <property type="protein sequence ID" value="CEG21433.1"/>
    <property type="molecule type" value="Genomic_DNA"/>
</dbReference>
<keyword evidence="4" id="KW-1185">Reference proteome</keyword>
<sequence>MKKKLLYGGIAVLLIGAVIFAYIQMSGNPIEKNKAKESLEAYLEENYPDMDYKIRQSADYGWSDATFRFTVVEQDSAAVETTYKIYVSAMEPYEILGDTIHFSKIDKEASSKLNAQAEEHILTLLQKKVPEVESVSTDVEVYHDGADKWTPELETPKPMLIMLEIDKGELTKDQMLQQSKTIQQELNGESINYHTAEVGYRNVVDGEDIYEYVSISPEQELTIEDVN</sequence>
<evidence type="ECO:0000259" key="1">
    <source>
        <dbReference type="Pfam" id="PF24911"/>
    </source>
</evidence>
<dbReference type="RefSeq" id="WP_052649923.1">
    <property type="nucleotide sequence ID" value="NZ_CCXS01000001.1"/>
</dbReference>
<gene>
    <name evidence="3" type="ORF">BN1080_00343</name>
</gene>
<dbReference type="AlphaFoldDB" id="A0A098EGM0"/>
<proteinExistence type="predicted"/>
<accession>A0A098EGM0</accession>
<protein>
    <submittedName>
        <fullName evidence="3">Uncharacterized protein</fullName>
    </submittedName>
</protein>
<evidence type="ECO:0000313" key="3">
    <source>
        <dbReference type="EMBL" id="CEG21433.1"/>
    </source>
</evidence>
<dbReference type="InterPro" id="IPR056905">
    <property type="entry name" value="YfjL_C"/>
</dbReference>
<dbReference type="STRING" id="1499687.BN1080_00343"/>
<feature type="domain" description="YfjL-like C-terminal" evidence="1">
    <location>
        <begin position="116"/>
        <end position="227"/>
    </location>
</feature>